<dbReference type="EMBL" id="CAMXCT010001604">
    <property type="protein sequence ID" value="CAI3991560.1"/>
    <property type="molecule type" value="Genomic_DNA"/>
</dbReference>
<protein>
    <submittedName>
        <fullName evidence="4">Malonyl-[acyl-carrier protein] O-methyltransferase (Malonyl-ACP O-methyltransferase) (Biotin synthesis protein BioC)</fullName>
    </submittedName>
</protein>
<comment type="caution">
    <text evidence="2">The sequence shown here is derived from an EMBL/GenBank/DDBJ whole genome shotgun (WGS) entry which is preliminary data.</text>
</comment>
<dbReference type="EMBL" id="CAMXCT030001604">
    <property type="protein sequence ID" value="CAL4778872.1"/>
    <property type="molecule type" value="Genomic_DNA"/>
</dbReference>
<evidence type="ECO:0000313" key="4">
    <source>
        <dbReference type="EMBL" id="CAL4778872.1"/>
    </source>
</evidence>
<dbReference type="CDD" id="cd02440">
    <property type="entry name" value="AdoMet_MTases"/>
    <property type="match status" value="1"/>
</dbReference>
<reference evidence="2" key="1">
    <citation type="submission" date="2022-10" db="EMBL/GenBank/DDBJ databases">
        <authorList>
            <person name="Chen Y."/>
            <person name="Dougan E. K."/>
            <person name="Chan C."/>
            <person name="Rhodes N."/>
            <person name="Thang M."/>
        </authorList>
    </citation>
    <scope>NUCLEOTIDE SEQUENCE</scope>
</reference>
<sequence length="224" mass="25032">MSASWIAQAERLVAQTRHRLEVEEEFDEYAGEFEKHLLTVLDYKLPEVLLHKAQLLPALPRVVDLGCGTGLCGRALRSRAAVGCLVGVDLSACMLARAKQEGGYDELYQRDLLAHLQREGSGAVDLLLACDVFIYLRSLEKVVTEGHRVLRPGGFFFFSTEAATVEEAPEGLVQRASGRYAHSRDYVEGLTDRRFQILDAETIDLRIEDDLPLPGDCYLLQRLP</sequence>
<dbReference type="Gene3D" id="3.40.50.150">
    <property type="entry name" value="Vaccinia Virus protein VP39"/>
    <property type="match status" value="1"/>
</dbReference>
<dbReference type="PANTHER" id="PTHR42912">
    <property type="entry name" value="METHYLTRANSFERASE"/>
    <property type="match status" value="1"/>
</dbReference>
<evidence type="ECO:0000313" key="5">
    <source>
        <dbReference type="Proteomes" id="UP001152797"/>
    </source>
</evidence>
<proteinExistence type="predicted"/>
<dbReference type="InterPro" id="IPR029063">
    <property type="entry name" value="SAM-dependent_MTases_sf"/>
</dbReference>
<dbReference type="InterPro" id="IPR050508">
    <property type="entry name" value="Methyltransf_Superfamily"/>
</dbReference>
<keyword evidence="5" id="KW-1185">Reference proteome</keyword>
<dbReference type="SUPFAM" id="SSF53335">
    <property type="entry name" value="S-adenosyl-L-methionine-dependent methyltransferases"/>
    <property type="match status" value="1"/>
</dbReference>
<accession>A0A9P1CH87</accession>
<reference evidence="3" key="2">
    <citation type="submission" date="2024-04" db="EMBL/GenBank/DDBJ databases">
        <authorList>
            <person name="Chen Y."/>
            <person name="Shah S."/>
            <person name="Dougan E. K."/>
            <person name="Thang M."/>
            <person name="Chan C."/>
        </authorList>
    </citation>
    <scope>NUCLEOTIDE SEQUENCE [LARGE SCALE GENOMIC DNA]</scope>
</reference>
<evidence type="ECO:0000313" key="2">
    <source>
        <dbReference type="EMBL" id="CAI3991560.1"/>
    </source>
</evidence>
<gene>
    <name evidence="2" type="ORF">C1SCF055_LOCUS18458</name>
</gene>
<dbReference type="AlphaFoldDB" id="A0A9P1CH87"/>
<evidence type="ECO:0000259" key="1">
    <source>
        <dbReference type="Pfam" id="PF08241"/>
    </source>
</evidence>
<name>A0A9P1CH87_9DINO</name>
<evidence type="ECO:0000313" key="3">
    <source>
        <dbReference type="EMBL" id="CAL1144935.1"/>
    </source>
</evidence>
<dbReference type="Proteomes" id="UP001152797">
    <property type="component" value="Unassembled WGS sequence"/>
</dbReference>
<feature type="domain" description="Methyltransferase type 11" evidence="1">
    <location>
        <begin position="63"/>
        <end position="158"/>
    </location>
</feature>
<dbReference type="PANTHER" id="PTHR42912:SF93">
    <property type="entry name" value="N6-ADENOSINE-METHYLTRANSFERASE TMT1A"/>
    <property type="match status" value="1"/>
</dbReference>
<dbReference type="OrthoDB" id="3647at2759"/>
<dbReference type="EMBL" id="CAMXCT020001604">
    <property type="protein sequence ID" value="CAL1144935.1"/>
    <property type="molecule type" value="Genomic_DNA"/>
</dbReference>
<dbReference type="Pfam" id="PF08241">
    <property type="entry name" value="Methyltransf_11"/>
    <property type="match status" value="1"/>
</dbReference>
<dbReference type="InterPro" id="IPR013216">
    <property type="entry name" value="Methyltransf_11"/>
</dbReference>
<dbReference type="GO" id="GO:0008757">
    <property type="term" value="F:S-adenosylmethionine-dependent methyltransferase activity"/>
    <property type="evidence" value="ECO:0007669"/>
    <property type="project" value="InterPro"/>
</dbReference>
<organism evidence="2">
    <name type="scientific">Cladocopium goreaui</name>
    <dbReference type="NCBI Taxonomy" id="2562237"/>
    <lineage>
        <taxon>Eukaryota</taxon>
        <taxon>Sar</taxon>
        <taxon>Alveolata</taxon>
        <taxon>Dinophyceae</taxon>
        <taxon>Suessiales</taxon>
        <taxon>Symbiodiniaceae</taxon>
        <taxon>Cladocopium</taxon>
    </lineage>
</organism>